<organism evidence="1 2">
    <name type="scientific">Oryza sativa subsp. japonica</name>
    <name type="common">Rice</name>
    <dbReference type="NCBI Taxonomy" id="39947"/>
    <lineage>
        <taxon>Eukaryota</taxon>
        <taxon>Viridiplantae</taxon>
        <taxon>Streptophyta</taxon>
        <taxon>Embryophyta</taxon>
        <taxon>Tracheophyta</taxon>
        <taxon>Spermatophyta</taxon>
        <taxon>Magnoliopsida</taxon>
        <taxon>Liliopsida</taxon>
        <taxon>Poales</taxon>
        <taxon>Poaceae</taxon>
        <taxon>BOP clade</taxon>
        <taxon>Oryzoideae</taxon>
        <taxon>Oryzeae</taxon>
        <taxon>Oryzinae</taxon>
        <taxon>Oryza</taxon>
        <taxon>Oryza sativa</taxon>
    </lineage>
</organism>
<sequence>MVALFHFLLISKQQSYRSSGRSAMVRTQYAGSTSSSCNTAIVDRSRLPRRHGHARACSNLACSTSSSPALSGPHGSKALQIIVGALELSPTCCPRSSSSIGPQIRPEAPPSRSLRARLSADPLLLALDPLSTDPRAAASSMPEPAATIQGSNSLSAILSWSSSPDALKSGQP</sequence>
<dbReference type="Proteomes" id="UP000000763">
    <property type="component" value="Chromosome 2"/>
</dbReference>
<evidence type="ECO:0000313" key="1">
    <source>
        <dbReference type="EMBL" id="BAD08115.1"/>
    </source>
</evidence>
<dbReference type="AlphaFoldDB" id="Q6YV14"/>
<evidence type="ECO:0000313" key="2">
    <source>
        <dbReference type="Proteomes" id="UP000000763"/>
    </source>
</evidence>
<protein>
    <submittedName>
        <fullName evidence="1">Uncharacterized protein</fullName>
    </submittedName>
</protein>
<reference evidence="2" key="1">
    <citation type="journal article" date="2005" name="Nature">
        <title>The map-based sequence of the rice genome.</title>
        <authorList>
            <consortium name="International rice genome sequencing project (IRGSP)"/>
            <person name="Matsumoto T."/>
            <person name="Wu J."/>
            <person name="Kanamori H."/>
            <person name="Katayose Y."/>
            <person name="Fujisawa M."/>
            <person name="Namiki N."/>
            <person name="Mizuno H."/>
            <person name="Yamamoto K."/>
            <person name="Antonio B.A."/>
            <person name="Baba T."/>
            <person name="Sakata K."/>
            <person name="Nagamura Y."/>
            <person name="Aoki H."/>
            <person name="Arikawa K."/>
            <person name="Arita K."/>
            <person name="Bito T."/>
            <person name="Chiden Y."/>
            <person name="Fujitsuka N."/>
            <person name="Fukunaka R."/>
            <person name="Hamada M."/>
            <person name="Harada C."/>
            <person name="Hayashi A."/>
            <person name="Hijishita S."/>
            <person name="Honda M."/>
            <person name="Hosokawa S."/>
            <person name="Ichikawa Y."/>
            <person name="Idonuma A."/>
            <person name="Iijima M."/>
            <person name="Ikeda M."/>
            <person name="Ikeno M."/>
            <person name="Ito K."/>
            <person name="Ito S."/>
            <person name="Ito T."/>
            <person name="Ito Y."/>
            <person name="Ito Y."/>
            <person name="Iwabuchi A."/>
            <person name="Kamiya K."/>
            <person name="Karasawa W."/>
            <person name="Kurita K."/>
            <person name="Katagiri S."/>
            <person name="Kikuta A."/>
            <person name="Kobayashi H."/>
            <person name="Kobayashi N."/>
            <person name="Machita K."/>
            <person name="Maehara T."/>
            <person name="Masukawa M."/>
            <person name="Mizubayashi T."/>
            <person name="Mukai Y."/>
            <person name="Nagasaki H."/>
            <person name="Nagata Y."/>
            <person name="Naito S."/>
            <person name="Nakashima M."/>
            <person name="Nakama Y."/>
            <person name="Nakamichi Y."/>
            <person name="Nakamura M."/>
            <person name="Meguro A."/>
            <person name="Negishi M."/>
            <person name="Ohta I."/>
            <person name="Ohta T."/>
            <person name="Okamoto M."/>
            <person name="Ono N."/>
            <person name="Saji S."/>
            <person name="Sakaguchi M."/>
            <person name="Sakai K."/>
            <person name="Shibata M."/>
            <person name="Shimokawa T."/>
            <person name="Song J."/>
            <person name="Takazaki Y."/>
            <person name="Terasawa K."/>
            <person name="Tsugane M."/>
            <person name="Tsuji K."/>
            <person name="Ueda S."/>
            <person name="Waki K."/>
            <person name="Yamagata H."/>
            <person name="Yamamoto M."/>
            <person name="Yamamoto S."/>
            <person name="Yamane H."/>
            <person name="Yoshiki S."/>
            <person name="Yoshihara R."/>
            <person name="Yukawa K."/>
            <person name="Zhong H."/>
            <person name="Yano M."/>
            <person name="Yuan Q."/>
            <person name="Ouyang S."/>
            <person name="Liu J."/>
            <person name="Jones K.M."/>
            <person name="Gansberger K."/>
            <person name="Moffat K."/>
            <person name="Hill J."/>
            <person name="Bera J."/>
            <person name="Fadrosh D."/>
            <person name="Jin S."/>
            <person name="Johri S."/>
            <person name="Kim M."/>
            <person name="Overton L."/>
            <person name="Reardon M."/>
            <person name="Tsitrin T."/>
            <person name="Vuong H."/>
            <person name="Weaver B."/>
            <person name="Ciecko A."/>
            <person name="Tallon L."/>
            <person name="Jackson J."/>
            <person name="Pai G."/>
            <person name="Aken S.V."/>
            <person name="Utterback T."/>
            <person name="Reidmuller S."/>
            <person name="Feldblyum T."/>
            <person name="Hsiao J."/>
            <person name="Zismann V."/>
            <person name="Iobst S."/>
            <person name="de Vazeille A.R."/>
            <person name="Buell C.R."/>
            <person name="Ying K."/>
            <person name="Li Y."/>
            <person name="Lu T."/>
            <person name="Huang Y."/>
            <person name="Zhao Q."/>
            <person name="Feng Q."/>
            <person name="Zhang L."/>
            <person name="Zhu J."/>
            <person name="Weng Q."/>
            <person name="Mu J."/>
            <person name="Lu Y."/>
            <person name="Fan D."/>
            <person name="Liu Y."/>
            <person name="Guan J."/>
            <person name="Zhang Y."/>
            <person name="Yu S."/>
            <person name="Liu X."/>
            <person name="Zhang Y."/>
            <person name="Hong G."/>
            <person name="Han B."/>
            <person name="Choisne N."/>
            <person name="Demange N."/>
            <person name="Orjeda G."/>
            <person name="Samain S."/>
            <person name="Cattolico L."/>
            <person name="Pelletier E."/>
            <person name="Couloux A."/>
            <person name="Segurens B."/>
            <person name="Wincker P."/>
            <person name="D'Hont A."/>
            <person name="Scarpelli C."/>
            <person name="Weissenbach J."/>
            <person name="Salanoubat M."/>
            <person name="Quetier F."/>
            <person name="Yu Y."/>
            <person name="Kim H.R."/>
            <person name="Rambo T."/>
            <person name="Currie J."/>
            <person name="Collura K."/>
            <person name="Luo M."/>
            <person name="Yang T."/>
            <person name="Ammiraju J.S.S."/>
            <person name="Engler F."/>
            <person name="Soderlund C."/>
            <person name="Wing R.A."/>
            <person name="Palmer L.E."/>
            <person name="de la Bastide M."/>
            <person name="Spiegel L."/>
            <person name="Nascimento L."/>
            <person name="Zutavern T."/>
            <person name="O'Shaughnessy A."/>
            <person name="Dike S."/>
            <person name="Dedhia N."/>
            <person name="Preston R."/>
            <person name="Balija V."/>
            <person name="McCombie W.R."/>
            <person name="Chow T."/>
            <person name="Chen H."/>
            <person name="Chung M."/>
            <person name="Chen C."/>
            <person name="Shaw J."/>
            <person name="Wu H."/>
            <person name="Hsiao K."/>
            <person name="Chao Y."/>
            <person name="Chu M."/>
            <person name="Cheng C."/>
            <person name="Hour A."/>
            <person name="Lee P."/>
            <person name="Lin S."/>
            <person name="Lin Y."/>
            <person name="Liou J."/>
            <person name="Liu S."/>
            <person name="Hsing Y."/>
            <person name="Raghuvanshi S."/>
            <person name="Mohanty A."/>
            <person name="Bharti A.K."/>
            <person name="Gaur A."/>
            <person name="Gupta V."/>
            <person name="Kumar D."/>
            <person name="Ravi V."/>
            <person name="Vij S."/>
            <person name="Kapur A."/>
            <person name="Khurana P."/>
            <person name="Khurana P."/>
            <person name="Khurana J.P."/>
            <person name="Tyagi A.K."/>
            <person name="Gaikwad K."/>
            <person name="Singh A."/>
            <person name="Dalal V."/>
            <person name="Srivastava S."/>
            <person name="Dixit A."/>
            <person name="Pal A.K."/>
            <person name="Ghazi I.A."/>
            <person name="Yadav M."/>
            <person name="Pandit A."/>
            <person name="Bhargava A."/>
            <person name="Sureshbabu K."/>
            <person name="Batra K."/>
            <person name="Sharma T.R."/>
            <person name="Mohapatra T."/>
            <person name="Singh N.K."/>
            <person name="Messing J."/>
            <person name="Nelson A.B."/>
            <person name="Fuks G."/>
            <person name="Kavchok S."/>
            <person name="Keizer G."/>
            <person name="Linton E."/>
            <person name="Llaca V."/>
            <person name="Song R."/>
            <person name="Tanyolac B."/>
            <person name="Young S."/>
            <person name="Ho-Il K."/>
            <person name="Hahn J.H."/>
            <person name="Sangsakoo G."/>
            <person name="Vanavichit A."/>
            <person name="de Mattos Luiz.A.T."/>
            <person name="Zimmer P.D."/>
            <person name="Malone G."/>
            <person name="Dellagostin O."/>
            <person name="de Oliveira A.C."/>
            <person name="Bevan M."/>
            <person name="Bancroft I."/>
            <person name="Minx P."/>
            <person name="Cordum H."/>
            <person name="Wilson R."/>
            <person name="Cheng Z."/>
            <person name="Jin W."/>
            <person name="Jiang J."/>
            <person name="Leong S.A."/>
            <person name="Iwama H."/>
            <person name="Gojobori T."/>
            <person name="Itoh T."/>
            <person name="Niimura Y."/>
            <person name="Fujii Y."/>
            <person name="Habara T."/>
            <person name="Sakai H."/>
            <person name="Sato Y."/>
            <person name="Wilson G."/>
            <person name="Kumar K."/>
            <person name="McCouch S."/>
            <person name="Juretic N."/>
            <person name="Hoen D."/>
            <person name="Wright S."/>
            <person name="Bruskiewich R."/>
            <person name="Bureau T."/>
            <person name="Miyao A."/>
            <person name="Hirochika H."/>
            <person name="Nishikawa T."/>
            <person name="Kadowaki K."/>
            <person name="Sugiura M."/>
            <person name="Burr B."/>
            <person name="Sasaki T."/>
        </authorList>
    </citation>
    <scope>NUCLEOTIDE SEQUENCE [LARGE SCALE GENOMIC DNA]</scope>
    <source>
        <strain evidence="2">cv. Nipponbare</strain>
    </source>
</reference>
<name>Q6YV14_ORYSJ</name>
<reference evidence="2" key="2">
    <citation type="journal article" date="2008" name="Nucleic Acids Res.">
        <title>The rice annotation project database (RAP-DB): 2008 update.</title>
        <authorList>
            <consortium name="The rice annotation project (RAP)"/>
        </authorList>
    </citation>
    <scope>GENOME REANNOTATION</scope>
    <source>
        <strain evidence="2">cv. Nipponbare</strain>
    </source>
</reference>
<proteinExistence type="predicted"/>
<gene>
    <name evidence="1" type="primary">OSJNBb0060O16.34</name>
</gene>
<dbReference type="EMBL" id="AP005844">
    <property type="protein sequence ID" value="BAD08115.1"/>
    <property type="molecule type" value="Genomic_DNA"/>
</dbReference>
<accession>Q6YV14</accession>